<evidence type="ECO:0000313" key="1">
    <source>
        <dbReference type="EMBL" id="MEQ2286116.1"/>
    </source>
</evidence>
<reference evidence="1 2" key="1">
    <citation type="submission" date="2021-06" db="EMBL/GenBank/DDBJ databases">
        <authorList>
            <person name="Palmer J.M."/>
        </authorList>
    </citation>
    <scope>NUCLEOTIDE SEQUENCE [LARGE SCALE GENOMIC DNA]</scope>
    <source>
        <strain evidence="1 2">AS_MEX2019</strain>
        <tissue evidence="1">Muscle</tissue>
    </source>
</reference>
<accession>A0ABV0XXD1</accession>
<sequence>MLTFESRCTVGANSILLLFLSRPNECAKHDSISFSHLQVMRHCQRVETFLLHLKYGKYLISVFHRINHRKETMTQTPPILLYPHCRFHLGLLISYGERSPCECLNNECAV</sequence>
<organism evidence="1 2">
    <name type="scientific">Ameca splendens</name>
    <dbReference type="NCBI Taxonomy" id="208324"/>
    <lineage>
        <taxon>Eukaryota</taxon>
        <taxon>Metazoa</taxon>
        <taxon>Chordata</taxon>
        <taxon>Craniata</taxon>
        <taxon>Vertebrata</taxon>
        <taxon>Euteleostomi</taxon>
        <taxon>Actinopterygii</taxon>
        <taxon>Neopterygii</taxon>
        <taxon>Teleostei</taxon>
        <taxon>Neoteleostei</taxon>
        <taxon>Acanthomorphata</taxon>
        <taxon>Ovalentaria</taxon>
        <taxon>Atherinomorphae</taxon>
        <taxon>Cyprinodontiformes</taxon>
        <taxon>Goodeidae</taxon>
        <taxon>Ameca</taxon>
    </lineage>
</organism>
<keyword evidence="2" id="KW-1185">Reference proteome</keyword>
<protein>
    <recommendedName>
        <fullName evidence="3">Secreted protein</fullName>
    </recommendedName>
</protein>
<gene>
    <name evidence="1" type="ORF">AMECASPLE_038819</name>
</gene>
<proteinExistence type="predicted"/>
<name>A0ABV0XXD1_9TELE</name>
<evidence type="ECO:0000313" key="2">
    <source>
        <dbReference type="Proteomes" id="UP001469553"/>
    </source>
</evidence>
<comment type="caution">
    <text evidence="1">The sequence shown here is derived from an EMBL/GenBank/DDBJ whole genome shotgun (WGS) entry which is preliminary data.</text>
</comment>
<dbReference type="EMBL" id="JAHRIP010016852">
    <property type="protein sequence ID" value="MEQ2286116.1"/>
    <property type="molecule type" value="Genomic_DNA"/>
</dbReference>
<dbReference type="Proteomes" id="UP001469553">
    <property type="component" value="Unassembled WGS sequence"/>
</dbReference>
<evidence type="ECO:0008006" key="3">
    <source>
        <dbReference type="Google" id="ProtNLM"/>
    </source>
</evidence>